<evidence type="ECO:0000313" key="8">
    <source>
        <dbReference type="Proteomes" id="UP001352263"/>
    </source>
</evidence>
<evidence type="ECO:0000256" key="2">
    <source>
        <dbReference type="ARBA" id="ARBA00009773"/>
    </source>
</evidence>
<accession>A0ABU6J262</accession>
<proteinExistence type="inferred from homology"/>
<dbReference type="PANTHER" id="PTHR21716:SF62">
    <property type="entry name" value="TRANSPORT PROTEIN YDBI-RELATED"/>
    <property type="match status" value="1"/>
</dbReference>
<feature type="transmembrane region" description="Helical" evidence="6">
    <location>
        <begin position="229"/>
        <end position="258"/>
    </location>
</feature>
<feature type="transmembrane region" description="Helical" evidence="6">
    <location>
        <begin position="66"/>
        <end position="85"/>
    </location>
</feature>
<comment type="caution">
    <text evidence="7">The sequence shown here is derived from an EMBL/GenBank/DDBJ whole genome shotgun (WGS) entry which is preliminary data.</text>
</comment>
<keyword evidence="5 6" id="KW-0472">Membrane</keyword>
<evidence type="ECO:0000256" key="1">
    <source>
        <dbReference type="ARBA" id="ARBA00004141"/>
    </source>
</evidence>
<evidence type="ECO:0000256" key="3">
    <source>
        <dbReference type="ARBA" id="ARBA00022692"/>
    </source>
</evidence>
<dbReference type="PANTHER" id="PTHR21716">
    <property type="entry name" value="TRANSMEMBRANE PROTEIN"/>
    <property type="match status" value="1"/>
</dbReference>
<keyword evidence="3 6" id="KW-0812">Transmembrane</keyword>
<sequence length="346" mass="37313">MNGKELATRTLIQSSVVAALVLVLLTLLYAAEVFLVVFAGVLLAILFHNTAAWLHTTTGLPEKWSTAIALVFPFLALGMLIWFMAPDISNQAGELTDRVPKALKELEKQLRSYKWADRLIDQGGQMQDALPSGSKAFDLVSGLFSSTFGALGNLVIALAIGVFIAAMPRTYLSGLIHLIPIKHRDRTRAVLQATRSALASWLTAKLIAMAVIGCLTTLGLWLLEIDLALVLGIIAALLSFVPNIGPIVALVPALLIAFVSGPDQAMYVIALYAAIQTFESYILTPLLQQRMVDLPPALTITMQVLFGFLAGALGIIVATPLTAAAMVMIKMWYIEDILGDRSLESK</sequence>
<dbReference type="InterPro" id="IPR002549">
    <property type="entry name" value="AI-2E-like"/>
</dbReference>
<evidence type="ECO:0000313" key="7">
    <source>
        <dbReference type="EMBL" id="MEC4717692.1"/>
    </source>
</evidence>
<feature type="transmembrane region" description="Helical" evidence="6">
    <location>
        <begin position="202"/>
        <end position="223"/>
    </location>
</feature>
<feature type="transmembrane region" description="Helical" evidence="6">
    <location>
        <begin position="12"/>
        <end position="30"/>
    </location>
</feature>
<evidence type="ECO:0000256" key="6">
    <source>
        <dbReference type="SAM" id="Phobius"/>
    </source>
</evidence>
<organism evidence="7 8">
    <name type="scientific">Noviherbaspirillum album</name>
    <dbReference type="NCBI Taxonomy" id="3080276"/>
    <lineage>
        <taxon>Bacteria</taxon>
        <taxon>Pseudomonadati</taxon>
        <taxon>Pseudomonadota</taxon>
        <taxon>Betaproteobacteria</taxon>
        <taxon>Burkholderiales</taxon>
        <taxon>Oxalobacteraceae</taxon>
        <taxon>Noviherbaspirillum</taxon>
    </lineage>
</organism>
<dbReference type="Proteomes" id="UP001352263">
    <property type="component" value="Unassembled WGS sequence"/>
</dbReference>
<feature type="transmembrane region" description="Helical" evidence="6">
    <location>
        <begin position="304"/>
        <end position="329"/>
    </location>
</feature>
<keyword evidence="4 6" id="KW-1133">Transmembrane helix</keyword>
<gene>
    <name evidence="7" type="ORF">RY831_00855</name>
</gene>
<evidence type="ECO:0000256" key="5">
    <source>
        <dbReference type="ARBA" id="ARBA00023136"/>
    </source>
</evidence>
<dbReference type="RefSeq" id="WP_326504443.1">
    <property type="nucleotide sequence ID" value="NZ_JAWIIV010000001.1"/>
</dbReference>
<evidence type="ECO:0000256" key="4">
    <source>
        <dbReference type="ARBA" id="ARBA00022989"/>
    </source>
</evidence>
<keyword evidence="8" id="KW-1185">Reference proteome</keyword>
<dbReference type="EMBL" id="JAWIIV010000001">
    <property type="protein sequence ID" value="MEC4717692.1"/>
    <property type="molecule type" value="Genomic_DNA"/>
</dbReference>
<feature type="transmembrane region" description="Helical" evidence="6">
    <location>
        <begin position="36"/>
        <end position="54"/>
    </location>
</feature>
<name>A0ABU6J262_9BURK</name>
<reference evidence="7 8" key="1">
    <citation type="submission" date="2023-10" db="EMBL/GenBank/DDBJ databases">
        <title>Noviherbaspirillum sp. CPCC 100848 genome assembly.</title>
        <authorList>
            <person name="Li X.Y."/>
            <person name="Fang X.M."/>
        </authorList>
    </citation>
    <scope>NUCLEOTIDE SEQUENCE [LARGE SCALE GENOMIC DNA]</scope>
    <source>
        <strain evidence="7 8">CPCC 100848</strain>
    </source>
</reference>
<feature type="transmembrane region" description="Helical" evidence="6">
    <location>
        <begin position="265"/>
        <end position="284"/>
    </location>
</feature>
<dbReference type="Pfam" id="PF01594">
    <property type="entry name" value="AI-2E_transport"/>
    <property type="match status" value="1"/>
</dbReference>
<comment type="similarity">
    <text evidence="2">Belongs to the autoinducer-2 exporter (AI-2E) (TC 2.A.86) family.</text>
</comment>
<comment type="subcellular location">
    <subcellularLocation>
        <location evidence="1">Membrane</location>
        <topology evidence="1">Multi-pass membrane protein</topology>
    </subcellularLocation>
</comment>
<feature type="transmembrane region" description="Helical" evidence="6">
    <location>
        <begin position="154"/>
        <end position="181"/>
    </location>
</feature>
<protein>
    <submittedName>
        <fullName evidence="7">AI-2E family transporter</fullName>
    </submittedName>
</protein>